<proteinExistence type="predicted"/>
<evidence type="ECO:0000313" key="7">
    <source>
        <dbReference type="Proteomes" id="UP001500518"/>
    </source>
</evidence>
<comment type="pathway">
    <text evidence="1">Lipid metabolism.</text>
</comment>
<organism evidence="6 7">
    <name type="scientific">Erythrobacter westpacificensis</name>
    <dbReference type="NCBI Taxonomy" id="1055231"/>
    <lineage>
        <taxon>Bacteria</taxon>
        <taxon>Pseudomonadati</taxon>
        <taxon>Pseudomonadota</taxon>
        <taxon>Alphaproteobacteria</taxon>
        <taxon>Sphingomonadales</taxon>
        <taxon>Erythrobacteraceae</taxon>
        <taxon>Erythrobacter/Porphyrobacter group</taxon>
        <taxon>Erythrobacter</taxon>
    </lineage>
</organism>
<dbReference type="PANTHER" id="PTHR10434">
    <property type="entry name" value="1-ACYL-SN-GLYCEROL-3-PHOSPHATE ACYLTRANSFERASE"/>
    <property type="match status" value="1"/>
</dbReference>
<reference evidence="7" key="1">
    <citation type="journal article" date="2019" name="Int. J. Syst. Evol. Microbiol.">
        <title>The Global Catalogue of Microorganisms (GCM) 10K type strain sequencing project: providing services to taxonomists for standard genome sequencing and annotation.</title>
        <authorList>
            <consortium name="The Broad Institute Genomics Platform"/>
            <consortium name="The Broad Institute Genome Sequencing Center for Infectious Disease"/>
            <person name="Wu L."/>
            <person name="Ma J."/>
        </authorList>
    </citation>
    <scope>NUCLEOTIDE SEQUENCE [LARGE SCALE GENOMIC DNA]</scope>
    <source>
        <strain evidence="7">JCM 18014</strain>
    </source>
</reference>
<gene>
    <name evidence="6" type="ORF">GCM10023208_19410</name>
</gene>
<dbReference type="EMBL" id="BAABHV010000010">
    <property type="protein sequence ID" value="GAA5055487.1"/>
    <property type="molecule type" value="Genomic_DNA"/>
</dbReference>
<dbReference type="Proteomes" id="UP001500518">
    <property type="component" value="Unassembled WGS sequence"/>
</dbReference>
<dbReference type="SMART" id="SM00563">
    <property type="entry name" value="PlsC"/>
    <property type="match status" value="1"/>
</dbReference>
<evidence type="ECO:0000256" key="3">
    <source>
        <dbReference type="ARBA" id="ARBA00023315"/>
    </source>
</evidence>
<name>A0ABP9KEF6_9SPHN</name>
<evidence type="ECO:0000259" key="5">
    <source>
        <dbReference type="SMART" id="SM00563"/>
    </source>
</evidence>
<feature type="domain" description="Phospholipid/glycerol acyltransferase" evidence="5">
    <location>
        <begin position="40"/>
        <end position="152"/>
    </location>
</feature>
<accession>A0ABP9KEF6</accession>
<protein>
    <submittedName>
        <fullName evidence="6">Lysophospholipid acyltransferase family protein</fullName>
    </submittedName>
</protein>
<dbReference type="RefSeq" id="WP_346032887.1">
    <property type="nucleotide sequence ID" value="NZ_BAABHV010000010.1"/>
</dbReference>
<sequence>MLKHSQPTLLSRIVWRLLLWLYRGKGYRLENHPPRLDKFILVGAPHTSNWDFIYFAGAVQEVGISPRFIGKHTLFKWPMTRFMYDMGGMPINRSSPRGYVDAVVDQVNAADRIALVIAPEGSRTSDGRWRSGFYHIASGAGVPIVPAWVDEETGRAGFGEAIMPSGDFHADLARIAEFYRVKLPDCERFEVLAEQAKGEVATPAKPVEPDMLAPPPDPPSDQPKGPPDA</sequence>
<evidence type="ECO:0000313" key="6">
    <source>
        <dbReference type="EMBL" id="GAA5055487.1"/>
    </source>
</evidence>
<evidence type="ECO:0000256" key="4">
    <source>
        <dbReference type="SAM" id="MobiDB-lite"/>
    </source>
</evidence>
<dbReference type="GO" id="GO:0016746">
    <property type="term" value="F:acyltransferase activity"/>
    <property type="evidence" value="ECO:0007669"/>
    <property type="project" value="UniProtKB-KW"/>
</dbReference>
<dbReference type="SUPFAM" id="SSF69593">
    <property type="entry name" value="Glycerol-3-phosphate (1)-acyltransferase"/>
    <property type="match status" value="1"/>
</dbReference>
<keyword evidence="7" id="KW-1185">Reference proteome</keyword>
<keyword evidence="3 6" id="KW-0012">Acyltransferase</keyword>
<feature type="compositionally biased region" description="Pro residues" evidence="4">
    <location>
        <begin position="212"/>
        <end position="229"/>
    </location>
</feature>
<dbReference type="InterPro" id="IPR002123">
    <property type="entry name" value="Plipid/glycerol_acylTrfase"/>
</dbReference>
<evidence type="ECO:0000256" key="1">
    <source>
        <dbReference type="ARBA" id="ARBA00005189"/>
    </source>
</evidence>
<comment type="caution">
    <text evidence="6">The sequence shown here is derived from an EMBL/GenBank/DDBJ whole genome shotgun (WGS) entry which is preliminary data.</text>
</comment>
<feature type="region of interest" description="Disordered" evidence="4">
    <location>
        <begin position="197"/>
        <end position="229"/>
    </location>
</feature>
<keyword evidence="2" id="KW-0808">Transferase</keyword>
<dbReference type="PANTHER" id="PTHR10434:SF9">
    <property type="entry name" value="PHOSPHOLIPID_GLYCEROL ACYLTRANSFERASE DOMAIN-CONTAINING PROTEIN"/>
    <property type="match status" value="1"/>
</dbReference>
<evidence type="ECO:0000256" key="2">
    <source>
        <dbReference type="ARBA" id="ARBA00022679"/>
    </source>
</evidence>
<dbReference type="Pfam" id="PF01553">
    <property type="entry name" value="Acyltransferase"/>
    <property type="match status" value="1"/>
</dbReference>